<reference evidence="1" key="2">
    <citation type="submission" date="2020-09" db="EMBL/GenBank/DDBJ databases">
        <authorList>
            <person name="Sun Q."/>
            <person name="Ohkuma M."/>
        </authorList>
    </citation>
    <scope>NUCLEOTIDE SEQUENCE</scope>
    <source>
        <strain evidence="1">JCM 3172</strain>
    </source>
</reference>
<gene>
    <name evidence="1" type="ORF">GCM10014713_22270</name>
</gene>
<keyword evidence="2" id="KW-1185">Reference proteome</keyword>
<dbReference type="EMBL" id="BMQQ01000006">
    <property type="protein sequence ID" value="GGT28217.1"/>
    <property type="molecule type" value="Genomic_DNA"/>
</dbReference>
<proteinExistence type="predicted"/>
<reference evidence="1" key="1">
    <citation type="journal article" date="2014" name="Int. J. Syst. Evol. Microbiol.">
        <title>Complete genome sequence of Corynebacterium casei LMG S-19264T (=DSM 44701T), isolated from a smear-ripened cheese.</title>
        <authorList>
            <consortium name="US DOE Joint Genome Institute (JGI-PGF)"/>
            <person name="Walter F."/>
            <person name="Albersmeier A."/>
            <person name="Kalinowski J."/>
            <person name="Ruckert C."/>
        </authorList>
    </citation>
    <scope>NUCLEOTIDE SEQUENCE</scope>
    <source>
        <strain evidence="1">JCM 3172</strain>
    </source>
</reference>
<protein>
    <submittedName>
        <fullName evidence="1">Uncharacterized protein</fullName>
    </submittedName>
</protein>
<evidence type="ECO:0000313" key="1">
    <source>
        <dbReference type="EMBL" id="GGT28217.1"/>
    </source>
</evidence>
<comment type="caution">
    <text evidence="1">The sequence shown here is derived from an EMBL/GenBank/DDBJ whole genome shotgun (WGS) entry which is preliminary data.</text>
</comment>
<organism evidence="1 2">
    <name type="scientific">Streptomyces purpureus</name>
    <dbReference type="NCBI Taxonomy" id="1951"/>
    <lineage>
        <taxon>Bacteria</taxon>
        <taxon>Bacillati</taxon>
        <taxon>Actinomycetota</taxon>
        <taxon>Actinomycetes</taxon>
        <taxon>Kitasatosporales</taxon>
        <taxon>Streptomycetaceae</taxon>
        <taxon>Streptomyces</taxon>
    </lineage>
</organism>
<evidence type="ECO:0000313" key="2">
    <source>
        <dbReference type="Proteomes" id="UP000619486"/>
    </source>
</evidence>
<dbReference type="AlphaFoldDB" id="A0A918LN06"/>
<dbReference type="Proteomes" id="UP000619486">
    <property type="component" value="Unassembled WGS sequence"/>
</dbReference>
<accession>A0A918LN06</accession>
<sequence length="283" mass="29913">MVAISVGVISCTGGGTDAPSSDGSSAAAGNGPTNWTLPLQAYMPDQGQQELIRDARESLVASCMKRHGFAYKPAQKLPQYGPKSLTDLRYGIHDATVAARYGYKPAVDLAAVAEQERRAMQSSVLPPEQEAVLTGQAGAKAAPPGGCLGEAHRKIVGTGEAESTLPQDLANQAYIKSKESAAVRKAFSGWSACMKSQGYQYAEPMDAVNDRRFASRKAGPLELATAKADIGCREQNSVIKAWYAAEAELQKGAVERNAERLRTVKSDLAQAVKNAARVLGKSG</sequence>
<name>A0A918LN06_9ACTN</name>